<evidence type="ECO:0000259" key="2">
    <source>
        <dbReference type="Pfam" id="PF13568"/>
    </source>
</evidence>
<reference evidence="3 4" key="1">
    <citation type="submission" date="2018-03" db="EMBL/GenBank/DDBJ databases">
        <title>Genomic Encyclopedia of Archaeal and Bacterial Type Strains, Phase II (KMG-II): from individual species to whole genera.</title>
        <authorList>
            <person name="Goeker M."/>
        </authorList>
    </citation>
    <scope>NUCLEOTIDE SEQUENCE [LARGE SCALE GENOMIC DNA]</scope>
    <source>
        <strain evidence="3 4">DSM 28229</strain>
    </source>
</reference>
<gene>
    <name evidence="3" type="ORF">BC781_1122</name>
</gene>
<dbReference type="Pfam" id="PF13568">
    <property type="entry name" value="OMP_b-brl_2"/>
    <property type="match status" value="1"/>
</dbReference>
<dbReference type="RefSeq" id="WP_109623125.1">
    <property type="nucleotide sequence ID" value="NZ_QGDO01000012.1"/>
</dbReference>
<accession>A0A315YWM6</accession>
<dbReference type="Proteomes" id="UP000245535">
    <property type="component" value="Unassembled WGS sequence"/>
</dbReference>
<dbReference type="EMBL" id="QGDO01000012">
    <property type="protein sequence ID" value="PWJ33655.1"/>
    <property type="molecule type" value="Genomic_DNA"/>
</dbReference>
<keyword evidence="1" id="KW-0732">Signal</keyword>
<keyword evidence="4" id="KW-1185">Reference proteome</keyword>
<sequence length="195" mass="21675">MRALFIFITISILSLSTSFAQSQVSDFDFGFKGGLNLSRESNSVGNSKLGVNLGAYAAYPLTNNLFVQAEMMYASQGERYKTEGIVFKDKLNYLHFPVMAKYYVADGLNLQFGPQLGFMLVGKQKVGDTVTKANDKFNTVDFAFNFGAGYELDNGLGFEVRYSLGVTGIKSSDIDPNQKNRVTQFMLTYKLSELF</sequence>
<evidence type="ECO:0000313" key="3">
    <source>
        <dbReference type="EMBL" id="PWJ33655.1"/>
    </source>
</evidence>
<comment type="caution">
    <text evidence="3">The sequence shown here is derived from an EMBL/GenBank/DDBJ whole genome shotgun (WGS) entry which is preliminary data.</text>
</comment>
<dbReference type="AlphaFoldDB" id="A0A315YWM6"/>
<feature type="signal peptide" evidence="1">
    <location>
        <begin position="1"/>
        <end position="20"/>
    </location>
</feature>
<proteinExistence type="predicted"/>
<evidence type="ECO:0000256" key="1">
    <source>
        <dbReference type="SAM" id="SignalP"/>
    </source>
</evidence>
<protein>
    <submittedName>
        <fullName evidence="3">Outer membrane protein with beta-barrel domain</fullName>
    </submittedName>
</protein>
<evidence type="ECO:0000313" key="4">
    <source>
        <dbReference type="Proteomes" id="UP000245535"/>
    </source>
</evidence>
<dbReference type="InterPro" id="IPR025665">
    <property type="entry name" value="Beta-barrel_OMP_2"/>
</dbReference>
<feature type="domain" description="Outer membrane protein beta-barrel" evidence="2">
    <location>
        <begin position="19"/>
        <end position="169"/>
    </location>
</feature>
<dbReference type="OrthoDB" id="1160354at2"/>
<feature type="chain" id="PRO_5016362203" evidence="1">
    <location>
        <begin position="21"/>
        <end position="195"/>
    </location>
</feature>
<name>A0A315YWM6_SEDFL</name>
<organism evidence="3 4">
    <name type="scientific">Sediminitomix flava</name>
    <dbReference type="NCBI Taxonomy" id="379075"/>
    <lineage>
        <taxon>Bacteria</taxon>
        <taxon>Pseudomonadati</taxon>
        <taxon>Bacteroidota</taxon>
        <taxon>Cytophagia</taxon>
        <taxon>Cytophagales</taxon>
        <taxon>Flammeovirgaceae</taxon>
        <taxon>Sediminitomix</taxon>
    </lineage>
</organism>